<feature type="domain" description="Thymidylate kinase-like" evidence="10">
    <location>
        <begin position="6"/>
        <end position="194"/>
    </location>
</feature>
<dbReference type="GO" id="GO:0006233">
    <property type="term" value="P:dTDP biosynthetic process"/>
    <property type="evidence" value="ECO:0007669"/>
    <property type="project" value="InterPro"/>
</dbReference>
<accession>A0A481Z4L0</accession>
<comment type="pathway">
    <text evidence="1">Pyrimidine metabolism; dTTP biosynthesis.</text>
</comment>
<comment type="catalytic activity">
    <reaction evidence="9">
        <text>dTMP + ATP = dTDP + ADP</text>
        <dbReference type="Rhea" id="RHEA:13517"/>
        <dbReference type="ChEBI" id="CHEBI:30616"/>
        <dbReference type="ChEBI" id="CHEBI:58369"/>
        <dbReference type="ChEBI" id="CHEBI:63528"/>
        <dbReference type="ChEBI" id="CHEBI:456216"/>
        <dbReference type="EC" id="2.7.4.9"/>
    </reaction>
</comment>
<evidence type="ECO:0000256" key="3">
    <source>
        <dbReference type="ARBA" id="ARBA00012980"/>
    </source>
</evidence>
<dbReference type="CDD" id="cd01672">
    <property type="entry name" value="TMPK"/>
    <property type="match status" value="1"/>
</dbReference>
<sequence>MLFIAFEGLDGSGKDTQLNNIVKYLKDNDKYCNIWVTREPTKITESGKKISQLLKDNISKEDATKYFIEDRKEHSNIIKNILKYSHVLTSRYDISTYTYQISQGADFDNLYNLHNYNNDTLIPDITFIFLVSVDIAISRINKRNETKEYFENKDFLTNVKKQFPIITEKLRKKDGRTIIFINGEQDIKSITKDIIAKLEPYLS</sequence>
<dbReference type="InterPro" id="IPR018094">
    <property type="entry name" value="Thymidylate_kinase"/>
</dbReference>
<evidence type="ECO:0000256" key="5">
    <source>
        <dbReference type="ARBA" id="ARBA00022727"/>
    </source>
</evidence>
<evidence type="ECO:0000256" key="9">
    <source>
        <dbReference type="ARBA" id="ARBA00048743"/>
    </source>
</evidence>
<dbReference type="EMBL" id="MK500451">
    <property type="protein sequence ID" value="QBK89988.1"/>
    <property type="molecule type" value="Genomic_DNA"/>
</dbReference>
<protein>
    <recommendedName>
        <fullName evidence="3">dTMP kinase</fullName>
        <ecNumber evidence="3">2.7.4.9</ecNumber>
    </recommendedName>
</protein>
<dbReference type="GO" id="GO:0006227">
    <property type="term" value="P:dUDP biosynthetic process"/>
    <property type="evidence" value="ECO:0007669"/>
    <property type="project" value="TreeGrafter"/>
</dbReference>
<keyword evidence="7 11" id="KW-0418">Kinase</keyword>
<dbReference type="PANTHER" id="PTHR10344">
    <property type="entry name" value="THYMIDYLATE KINASE"/>
    <property type="match status" value="1"/>
</dbReference>
<name>A0A481Z4L0_9VIRU</name>
<evidence type="ECO:0000256" key="8">
    <source>
        <dbReference type="ARBA" id="ARBA00022840"/>
    </source>
</evidence>
<gene>
    <name evidence="11" type="ORF">LCPAC101_02710</name>
</gene>
<dbReference type="UniPathway" id="UPA00575"/>
<dbReference type="PANTHER" id="PTHR10344:SF4">
    <property type="entry name" value="UMP-CMP KINASE 2, MITOCHONDRIAL"/>
    <property type="match status" value="1"/>
</dbReference>
<keyword evidence="8" id="KW-0067">ATP-binding</keyword>
<keyword evidence="4" id="KW-0808">Transferase</keyword>
<keyword evidence="5" id="KW-0545">Nucleotide biosynthesis</keyword>
<evidence type="ECO:0000313" key="11">
    <source>
        <dbReference type="EMBL" id="QBK89988.1"/>
    </source>
</evidence>
<dbReference type="Gene3D" id="3.40.50.300">
    <property type="entry name" value="P-loop containing nucleotide triphosphate hydrolases"/>
    <property type="match status" value="1"/>
</dbReference>
<comment type="similarity">
    <text evidence="2">Belongs to the thymidylate kinase family.</text>
</comment>
<dbReference type="GO" id="GO:0006235">
    <property type="term" value="P:dTTP biosynthetic process"/>
    <property type="evidence" value="ECO:0007669"/>
    <property type="project" value="UniProtKB-UniPathway"/>
</dbReference>
<keyword evidence="6" id="KW-0547">Nucleotide-binding</keyword>
<dbReference type="Pfam" id="PF02223">
    <property type="entry name" value="Thymidylate_kin"/>
    <property type="match status" value="1"/>
</dbReference>
<evidence type="ECO:0000256" key="7">
    <source>
        <dbReference type="ARBA" id="ARBA00022777"/>
    </source>
</evidence>
<evidence type="ECO:0000256" key="1">
    <source>
        <dbReference type="ARBA" id="ARBA00004992"/>
    </source>
</evidence>
<dbReference type="SUPFAM" id="SSF52540">
    <property type="entry name" value="P-loop containing nucleoside triphosphate hydrolases"/>
    <property type="match status" value="1"/>
</dbReference>
<dbReference type="HAMAP" id="MF_00165">
    <property type="entry name" value="Thymidylate_kinase"/>
    <property type="match status" value="1"/>
</dbReference>
<proteinExistence type="inferred from homology"/>
<dbReference type="InterPro" id="IPR039430">
    <property type="entry name" value="Thymidylate_kin-like_dom"/>
</dbReference>
<evidence type="ECO:0000256" key="4">
    <source>
        <dbReference type="ARBA" id="ARBA00022679"/>
    </source>
</evidence>
<dbReference type="NCBIfam" id="TIGR00041">
    <property type="entry name" value="DTMP_kinase"/>
    <property type="match status" value="1"/>
</dbReference>
<evidence type="ECO:0000259" key="10">
    <source>
        <dbReference type="Pfam" id="PF02223"/>
    </source>
</evidence>
<evidence type="ECO:0000256" key="6">
    <source>
        <dbReference type="ARBA" id="ARBA00022741"/>
    </source>
</evidence>
<reference evidence="11" key="1">
    <citation type="journal article" date="2019" name="MBio">
        <title>Virus Genomes from Deep Sea Sediments Expand the Ocean Megavirome and Support Independent Origins of Viral Gigantism.</title>
        <authorList>
            <person name="Backstrom D."/>
            <person name="Yutin N."/>
            <person name="Jorgensen S.L."/>
            <person name="Dharamshi J."/>
            <person name="Homa F."/>
            <person name="Zaremba-Niedwiedzka K."/>
            <person name="Spang A."/>
            <person name="Wolf Y.I."/>
            <person name="Koonin E.V."/>
            <person name="Ettema T.J."/>
        </authorList>
    </citation>
    <scope>NUCLEOTIDE SEQUENCE</scope>
</reference>
<dbReference type="GO" id="GO:0004798">
    <property type="term" value="F:dTMP kinase activity"/>
    <property type="evidence" value="ECO:0007669"/>
    <property type="project" value="UniProtKB-EC"/>
</dbReference>
<evidence type="ECO:0000256" key="2">
    <source>
        <dbReference type="ARBA" id="ARBA00009776"/>
    </source>
</evidence>
<organism evidence="11">
    <name type="scientific">Pithovirus LCPAC101</name>
    <dbReference type="NCBI Taxonomy" id="2506586"/>
    <lineage>
        <taxon>Viruses</taxon>
        <taxon>Pithoviruses</taxon>
    </lineage>
</organism>
<dbReference type="GO" id="GO:0005524">
    <property type="term" value="F:ATP binding"/>
    <property type="evidence" value="ECO:0007669"/>
    <property type="project" value="UniProtKB-KW"/>
</dbReference>
<dbReference type="EC" id="2.7.4.9" evidence="3"/>
<dbReference type="InterPro" id="IPR027417">
    <property type="entry name" value="P-loop_NTPase"/>
</dbReference>